<dbReference type="InterPro" id="IPR014729">
    <property type="entry name" value="Rossmann-like_a/b/a_fold"/>
</dbReference>
<evidence type="ECO:0000313" key="4">
    <source>
        <dbReference type="Proteomes" id="UP000199208"/>
    </source>
</evidence>
<evidence type="ECO:0000259" key="2">
    <source>
        <dbReference type="Pfam" id="PF00582"/>
    </source>
</evidence>
<evidence type="ECO:0000256" key="1">
    <source>
        <dbReference type="ARBA" id="ARBA00008791"/>
    </source>
</evidence>
<name>A0A1G5S385_9FIRM</name>
<dbReference type="STRING" id="1120920.SAMN03080599_02054"/>
<dbReference type="Gene3D" id="3.40.50.620">
    <property type="entry name" value="HUPs"/>
    <property type="match status" value="1"/>
</dbReference>
<dbReference type="RefSeq" id="WP_092591168.1">
    <property type="nucleotide sequence ID" value="NZ_FMWL01000010.1"/>
</dbReference>
<dbReference type="EMBL" id="FMWL01000010">
    <property type="protein sequence ID" value="SCZ80019.1"/>
    <property type="molecule type" value="Genomic_DNA"/>
</dbReference>
<reference evidence="3 4" key="1">
    <citation type="submission" date="2016-10" db="EMBL/GenBank/DDBJ databases">
        <authorList>
            <person name="de Groot N.N."/>
        </authorList>
    </citation>
    <scope>NUCLEOTIDE SEQUENCE [LARGE SCALE GENOMIC DNA]</scope>
    <source>
        <strain evidence="3 4">DSM 2784</strain>
    </source>
</reference>
<dbReference type="SUPFAM" id="SSF52402">
    <property type="entry name" value="Adenine nucleotide alpha hydrolases-like"/>
    <property type="match status" value="1"/>
</dbReference>
<dbReference type="PANTHER" id="PTHR46268">
    <property type="entry name" value="STRESS RESPONSE PROTEIN NHAX"/>
    <property type="match status" value="1"/>
</dbReference>
<protein>
    <submittedName>
        <fullName evidence="3">Nucleotide-binding universal stress protein, UspA family</fullName>
    </submittedName>
</protein>
<accession>A0A1G5S385</accession>
<dbReference type="OrthoDB" id="9794782at2"/>
<dbReference type="Proteomes" id="UP000199208">
    <property type="component" value="Unassembled WGS sequence"/>
</dbReference>
<evidence type="ECO:0000313" key="3">
    <source>
        <dbReference type="EMBL" id="SCZ80019.1"/>
    </source>
</evidence>
<proteinExistence type="inferred from homology"/>
<feature type="domain" description="UspA" evidence="2">
    <location>
        <begin position="1"/>
        <end position="142"/>
    </location>
</feature>
<dbReference type="CDD" id="cd00293">
    <property type="entry name" value="USP-like"/>
    <property type="match status" value="1"/>
</dbReference>
<dbReference type="InterPro" id="IPR006016">
    <property type="entry name" value="UspA"/>
</dbReference>
<dbReference type="PANTHER" id="PTHR46268:SF6">
    <property type="entry name" value="UNIVERSAL STRESS PROTEIN UP12"/>
    <property type="match status" value="1"/>
</dbReference>
<organism evidence="3 4">
    <name type="scientific">Acidaminobacter hydrogenoformans DSM 2784</name>
    <dbReference type="NCBI Taxonomy" id="1120920"/>
    <lineage>
        <taxon>Bacteria</taxon>
        <taxon>Bacillati</taxon>
        <taxon>Bacillota</taxon>
        <taxon>Clostridia</taxon>
        <taxon>Peptostreptococcales</taxon>
        <taxon>Acidaminobacteraceae</taxon>
        <taxon>Acidaminobacter</taxon>
    </lineage>
</organism>
<sequence>MRKMLLPIDSKTVPEKVISYLKDFVPEMNYEVTLLNVISADRVRNNNEAGVVYAVPPLDLETPSKEMLAGFEEKLRAAGIDAITTMTVTGDPAESIVKIAESGGFHMIMMCTHGMGAAKRLLIGSVTNKVVHHSSVPVFVIRE</sequence>
<dbReference type="InterPro" id="IPR006015">
    <property type="entry name" value="Universal_stress_UspA"/>
</dbReference>
<keyword evidence="4" id="KW-1185">Reference proteome</keyword>
<gene>
    <name evidence="3" type="ORF">SAMN03080599_02054</name>
</gene>
<dbReference type="PRINTS" id="PR01438">
    <property type="entry name" value="UNVRSLSTRESS"/>
</dbReference>
<comment type="similarity">
    <text evidence="1">Belongs to the universal stress protein A family.</text>
</comment>
<dbReference type="AlphaFoldDB" id="A0A1G5S385"/>
<dbReference type="Pfam" id="PF00582">
    <property type="entry name" value="Usp"/>
    <property type="match status" value="1"/>
</dbReference>